<reference evidence="10" key="1">
    <citation type="submission" date="2020-08" db="EMBL/GenBank/DDBJ databases">
        <authorList>
            <person name="Cejkova D."/>
            <person name="Kubasova T."/>
            <person name="Jahodarova E."/>
            <person name="Rychlik I."/>
        </authorList>
    </citation>
    <scope>NUCLEOTIDE SEQUENCE</scope>
    <source>
        <strain evidence="10">An420c</strain>
    </source>
</reference>
<dbReference type="InterPro" id="IPR014743">
    <property type="entry name" value="Cl-channel_core"/>
</dbReference>
<keyword evidence="2" id="KW-0813">Transport</keyword>
<proteinExistence type="predicted"/>
<feature type="transmembrane region" description="Helical" evidence="8">
    <location>
        <begin position="60"/>
        <end position="81"/>
    </location>
</feature>
<feature type="transmembrane region" description="Helical" evidence="8">
    <location>
        <begin position="17"/>
        <end position="40"/>
    </location>
</feature>
<feature type="transmembrane region" description="Helical" evidence="8">
    <location>
        <begin position="194"/>
        <end position="218"/>
    </location>
</feature>
<dbReference type="GO" id="GO:0005247">
    <property type="term" value="F:voltage-gated chloride channel activity"/>
    <property type="evidence" value="ECO:0007669"/>
    <property type="project" value="TreeGrafter"/>
</dbReference>
<gene>
    <name evidence="10" type="ORF">H6A13_12115</name>
</gene>
<feature type="transmembrane region" description="Helical" evidence="8">
    <location>
        <begin position="271"/>
        <end position="296"/>
    </location>
</feature>
<dbReference type="Pfam" id="PF02080">
    <property type="entry name" value="TrkA_C"/>
    <property type="match status" value="1"/>
</dbReference>
<dbReference type="CDD" id="cd01031">
    <property type="entry name" value="EriC"/>
    <property type="match status" value="1"/>
</dbReference>
<dbReference type="Gene3D" id="3.30.70.1450">
    <property type="entry name" value="Regulator of K+ conductance, C-terminal domain"/>
    <property type="match status" value="1"/>
</dbReference>
<name>A0A938X6B2_9CLOT</name>
<organism evidence="10 11">
    <name type="scientific">Mordavella massiliensis</name>
    <dbReference type="NCBI Taxonomy" id="1871024"/>
    <lineage>
        <taxon>Bacteria</taxon>
        <taxon>Bacillati</taxon>
        <taxon>Bacillota</taxon>
        <taxon>Clostridia</taxon>
        <taxon>Eubacteriales</taxon>
        <taxon>Clostridiaceae</taxon>
        <taxon>Mordavella</taxon>
    </lineage>
</organism>
<comment type="caution">
    <text evidence="10">The sequence shown here is derived from an EMBL/GenBank/DDBJ whole genome shotgun (WGS) entry which is preliminary data.</text>
</comment>
<feature type="transmembrane region" description="Helical" evidence="8">
    <location>
        <begin position="332"/>
        <end position="352"/>
    </location>
</feature>
<evidence type="ECO:0000256" key="1">
    <source>
        <dbReference type="ARBA" id="ARBA00004141"/>
    </source>
</evidence>
<dbReference type="PROSITE" id="PS51202">
    <property type="entry name" value="RCK_C"/>
    <property type="match status" value="1"/>
</dbReference>
<dbReference type="SUPFAM" id="SSF116726">
    <property type="entry name" value="TrkA C-terminal domain-like"/>
    <property type="match status" value="1"/>
</dbReference>
<dbReference type="Pfam" id="PF00654">
    <property type="entry name" value="Voltage_CLC"/>
    <property type="match status" value="1"/>
</dbReference>
<keyword evidence="5" id="KW-0406">Ion transport</keyword>
<dbReference type="InterPro" id="IPR036721">
    <property type="entry name" value="RCK_C_sf"/>
</dbReference>
<dbReference type="InterPro" id="IPR001807">
    <property type="entry name" value="ClC"/>
</dbReference>
<dbReference type="Proteomes" id="UP000713880">
    <property type="component" value="Unassembled WGS sequence"/>
</dbReference>
<keyword evidence="11" id="KW-1185">Reference proteome</keyword>
<keyword evidence="7" id="KW-0868">Chloride</keyword>
<dbReference type="EMBL" id="JACJLV010000065">
    <property type="protein sequence ID" value="MBM6827823.1"/>
    <property type="molecule type" value="Genomic_DNA"/>
</dbReference>
<keyword evidence="4 8" id="KW-1133">Transmembrane helix</keyword>
<dbReference type="AlphaFoldDB" id="A0A938X6B2"/>
<evidence type="ECO:0000256" key="6">
    <source>
        <dbReference type="ARBA" id="ARBA00023136"/>
    </source>
</evidence>
<feature type="transmembrane region" description="Helical" evidence="8">
    <location>
        <begin position="308"/>
        <end position="326"/>
    </location>
</feature>
<dbReference type="PANTHER" id="PTHR45711:SF6">
    <property type="entry name" value="CHLORIDE CHANNEL PROTEIN"/>
    <property type="match status" value="1"/>
</dbReference>
<dbReference type="SUPFAM" id="SSF81340">
    <property type="entry name" value="Clc chloride channel"/>
    <property type="match status" value="1"/>
</dbReference>
<keyword evidence="3 8" id="KW-0812">Transmembrane</keyword>
<feature type="transmembrane region" description="Helical" evidence="8">
    <location>
        <begin position="230"/>
        <end position="251"/>
    </location>
</feature>
<dbReference type="GO" id="GO:0005886">
    <property type="term" value="C:plasma membrane"/>
    <property type="evidence" value="ECO:0007669"/>
    <property type="project" value="TreeGrafter"/>
</dbReference>
<evidence type="ECO:0000259" key="9">
    <source>
        <dbReference type="PROSITE" id="PS51202"/>
    </source>
</evidence>
<dbReference type="RefSeq" id="WP_204909801.1">
    <property type="nucleotide sequence ID" value="NZ_JACJLV010000065.1"/>
</dbReference>
<comment type="subcellular location">
    <subcellularLocation>
        <location evidence="1">Membrane</location>
        <topology evidence="1">Multi-pass membrane protein</topology>
    </subcellularLocation>
</comment>
<evidence type="ECO:0000256" key="5">
    <source>
        <dbReference type="ARBA" id="ARBA00023065"/>
    </source>
</evidence>
<evidence type="ECO:0000256" key="7">
    <source>
        <dbReference type="ARBA" id="ARBA00023214"/>
    </source>
</evidence>
<reference evidence="10" key="2">
    <citation type="journal article" date="2021" name="Sci. Rep.">
        <title>The distribution of antibiotic resistance genes in chicken gut microbiota commensals.</title>
        <authorList>
            <person name="Juricova H."/>
            <person name="Matiasovicova J."/>
            <person name="Kubasova T."/>
            <person name="Cejkova D."/>
            <person name="Rychlik I."/>
        </authorList>
    </citation>
    <scope>NUCLEOTIDE SEQUENCE</scope>
    <source>
        <strain evidence="10">An420c</strain>
    </source>
</reference>
<dbReference type="PANTHER" id="PTHR45711">
    <property type="entry name" value="CHLORIDE CHANNEL PROTEIN"/>
    <property type="match status" value="1"/>
</dbReference>
<feature type="transmembrane region" description="Helical" evidence="8">
    <location>
        <begin position="157"/>
        <end position="182"/>
    </location>
</feature>
<dbReference type="GO" id="GO:0006813">
    <property type="term" value="P:potassium ion transport"/>
    <property type="evidence" value="ECO:0007669"/>
    <property type="project" value="InterPro"/>
</dbReference>
<feature type="transmembrane region" description="Helical" evidence="8">
    <location>
        <begin position="364"/>
        <end position="389"/>
    </location>
</feature>
<feature type="domain" description="RCK C-terminal" evidence="9">
    <location>
        <begin position="433"/>
        <end position="515"/>
    </location>
</feature>
<evidence type="ECO:0000256" key="2">
    <source>
        <dbReference type="ARBA" id="ARBA00022448"/>
    </source>
</evidence>
<dbReference type="GO" id="GO:0008324">
    <property type="term" value="F:monoatomic cation transmembrane transporter activity"/>
    <property type="evidence" value="ECO:0007669"/>
    <property type="project" value="InterPro"/>
</dbReference>
<protein>
    <submittedName>
        <fullName evidence="10">ClC family H(+)/Cl(-) exchange transporter</fullName>
    </submittedName>
</protein>
<keyword evidence="6 8" id="KW-0472">Membrane</keyword>
<sequence>MKTNTSRLLKRAERFQVLLIGEGLIVGGIAGFVVLLYRMALEYAGVWMHQILDAAKGRPLWMAGWFAVLALLAWIVGKLVAFEPMISGSGIPQLEGEMVGKLSQKWYRVIPAKFLGGFLSIFGGLALGREGPSIQLGAMVGQAVSKGLYRGKTEEKFLLTCGASAGLAAAFHAPLAGVMFSLEEVHKNFSASVLVSAMTSALTADFLCSTVTGTDTVFQFEILQVLPPEHYALIVGLGVILGVFGAGYNWFTLKVQSWYRSIGPAGQTRKLLIPFLCAGVLGFTAPELLGTGHSLIEELTNTQMTMGAILFLLVGRFLFSAVSFGSGAPGGIFFPLLVIGGLTGGAYAQAVIQLLGMDPVYMNNFVLLAMAGYFAAIVRAPLTGIILIFEMTGSLSQMLSLSIVSVTAYITATLLHSRPIYESLLERLLARGEGQEAYVHGQKVLLEYVVEKGSALDGARIADVEWPKGCLIVAVQRGAKELIPRGMTTLQMGDVLVAMTDEELQAGMNEHLEGLCSQISMYTQASGVLYNEDRGQEQPEKSRR</sequence>
<evidence type="ECO:0000313" key="11">
    <source>
        <dbReference type="Proteomes" id="UP000713880"/>
    </source>
</evidence>
<evidence type="ECO:0000256" key="3">
    <source>
        <dbReference type="ARBA" id="ARBA00022692"/>
    </source>
</evidence>
<evidence type="ECO:0000256" key="4">
    <source>
        <dbReference type="ARBA" id="ARBA00022989"/>
    </source>
</evidence>
<dbReference type="PRINTS" id="PR00762">
    <property type="entry name" value="CLCHANNEL"/>
</dbReference>
<evidence type="ECO:0000313" key="10">
    <source>
        <dbReference type="EMBL" id="MBM6827823.1"/>
    </source>
</evidence>
<evidence type="ECO:0000256" key="8">
    <source>
        <dbReference type="SAM" id="Phobius"/>
    </source>
</evidence>
<dbReference type="Gene3D" id="1.10.3080.10">
    <property type="entry name" value="Clc chloride channel"/>
    <property type="match status" value="1"/>
</dbReference>
<dbReference type="InterPro" id="IPR006037">
    <property type="entry name" value="RCK_C"/>
</dbReference>
<accession>A0A938X6B2</accession>